<feature type="region of interest" description="Disordered" evidence="1">
    <location>
        <begin position="1"/>
        <end position="66"/>
    </location>
</feature>
<dbReference type="GO" id="GO:0005938">
    <property type="term" value="C:cell cortex"/>
    <property type="evidence" value="ECO:0007669"/>
    <property type="project" value="TreeGrafter"/>
</dbReference>
<accession>A0A8J9UBY2</accession>
<dbReference type="InterPro" id="IPR016024">
    <property type="entry name" value="ARM-type_fold"/>
</dbReference>
<protein>
    <recommendedName>
        <fullName evidence="2">Cell morphogenesis protein N-terminal domain-containing protein</fullName>
    </recommendedName>
</protein>
<keyword evidence="4" id="KW-1185">Reference proteome</keyword>
<feature type="domain" description="Cell morphogenesis protein N-terminal" evidence="2">
    <location>
        <begin position="236"/>
        <end position="767"/>
    </location>
</feature>
<proteinExistence type="predicted"/>
<dbReference type="GO" id="GO:0031175">
    <property type="term" value="P:neuron projection development"/>
    <property type="evidence" value="ECO:0007669"/>
    <property type="project" value="TreeGrafter"/>
</dbReference>
<dbReference type="Pfam" id="PF14222">
    <property type="entry name" value="MOR2-PAG1_N"/>
    <property type="match status" value="1"/>
</dbReference>
<evidence type="ECO:0000259" key="2">
    <source>
        <dbReference type="Pfam" id="PF14222"/>
    </source>
</evidence>
<dbReference type="Proteomes" id="UP000838878">
    <property type="component" value="Chromosome 11"/>
</dbReference>
<evidence type="ECO:0000256" key="1">
    <source>
        <dbReference type="SAM" id="MobiDB-lite"/>
    </source>
</evidence>
<feature type="non-terminal residue" evidence="3">
    <location>
        <position position="1419"/>
    </location>
</feature>
<evidence type="ECO:0000313" key="4">
    <source>
        <dbReference type="Proteomes" id="UP000838878"/>
    </source>
</evidence>
<dbReference type="GO" id="GO:0030427">
    <property type="term" value="C:site of polarized growth"/>
    <property type="evidence" value="ECO:0007669"/>
    <property type="project" value="TreeGrafter"/>
</dbReference>
<dbReference type="OrthoDB" id="6287725at2759"/>
<reference evidence="3" key="1">
    <citation type="submission" date="2021-12" db="EMBL/GenBank/DDBJ databases">
        <authorList>
            <person name="Martin H S."/>
        </authorList>
    </citation>
    <scope>NUCLEOTIDE SEQUENCE</scope>
</reference>
<name>A0A8J9UBY2_9NEOP</name>
<dbReference type="SUPFAM" id="SSF48371">
    <property type="entry name" value="ARM repeat"/>
    <property type="match status" value="1"/>
</dbReference>
<dbReference type="EMBL" id="OV170231">
    <property type="protein sequence ID" value="CAH0716689.1"/>
    <property type="molecule type" value="Genomic_DNA"/>
</dbReference>
<dbReference type="InterPro" id="IPR025614">
    <property type="entry name" value="Cell_morpho_N"/>
</dbReference>
<dbReference type="InterPro" id="IPR039867">
    <property type="entry name" value="Furry/Tao3/Mor2"/>
</dbReference>
<feature type="region of interest" description="Disordered" evidence="1">
    <location>
        <begin position="1042"/>
        <end position="1067"/>
    </location>
</feature>
<dbReference type="PANTHER" id="PTHR12295">
    <property type="entry name" value="FURRY-RELATED"/>
    <property type="match status" value="1"/>
</dbReference>
<evidence type="ECO:0000313" key="3">
    <source>
        <dbReference type="EMBL" id="CAH0716689.1"/>
    </source>
</evidence>
<dbReference type="GO" id="GO:0000902">
    <property type="term" value="P:cell morphogenesis"/>
    <property type="evidence" value="ECO:0007669"/>
    <property type="project" value="InterPro"/>
</dbReference>
<sequence length="1419" mass="158089">MMTSEESDSLSTIPSDGHPEDASASGTEEAPSSMVSSEAESDGSVLSEPPRHDAADLSHSDVTADQQTDRMLGTAPDVRAVGTALASLVSTRGSMLPWVPNKGGMVATSDTDLRPGEYVMRLLFTEFTVQAERKMEAVMAEPLEKPLNKTLQRGEDPQLDQILSAFGTVAEHCLPSLLRALFGWLERQMAESPQLNEQAKKPHQDLRNKSIIYIVSGSSGAGTEQVERSSEELQAERRDLAVEFLFCLALIEVLRQLPFHPGHEDLVQYIENVAFKRFNYKEGLQSNPNAANVHIIADLYAEVIGVLAQSRFASVRKRFTLELKDLKSREPSPHTTQSIISLLMGMKFFRVKMVPIEEFEASFQFLQECAQYFLEVKDKDIRHALAGLFVEILVPVAATVKNEVNVPCLKNFVEMLYSHTLDTSTKSKHRLALFPLVTCLLCVSQKQFFLANLHCFLAMCLSHLKNRDPKMCRVALESLYRLLWVYMIRIKCESNSATQSRLQSIVNSLFPKGSKGVVPRDTPLNIFVKIIQFIAQERLDFAMREIVFDLLMVGRPIKIILTPERMSIGLRAFLVVADSLQQKEGEPPMPRTSGTLPSGNTLRVKKTFLNKMLTDETARSIGMSAYFPYVRRVLVEILRALDAHYGRPLMLTNTQNVTKEQEINTGERKPRIDLFRTCVAAIPRLIPEGMSPNELVDLLCRLTVHMDEELRGLSFQSLQTLIVDFPEWRQDVLAGFTQFLAKEVQDTSPQLVENGLRMLLQLVTSWKNGEPSTSAPPRPEPLASVIRGTEALGLVMLCQCKAYPRRLAVHILRETKYLLERLQLTRDEPALFDVADTHVPYFTEKCLPILPPAEKQAVLAAGQPDLVWVAERVHPVWTAGLQHDEASSKNSWSGSSTNGADPWEVVLFGLLERNRVPSQCPATVLQAWPILHARIHALYTIIEPAPVNDNRASLLSRGPALPRKPEKERDGYMQVWKYYMTMAYLVVPAVPSPVIRCASPDLSLSTEERGEWTGAQLSSSTESLNAPGGFFTLPLSYARSYKQHKRTSSSPDSLSERSGGEARGTHAAPASLHKLAVPLARCEVPEVRDAAVAACGHINPDALKDLFEELIPLLREAVDRKQENMRRRRRRDALRLHLNKMLLIIAQRKTFATSSYALEGGGLHSSITEYLDGVRQCLEVEAEKDAPAAREQRLTFADFVTELIKSFPLEMYESLLKKELCKSLFSLFAGWCGPLSKHLGALEPQPPATEIDDRLNLAALKAMSALVCCGPCFAPAALAEDGSLYPWLSEMLSSTNDKIYELARETIVLLLDCNPDIGPLLDWTVDKCFTGAPRVADGCFMALATIFSAREYPCDHYTAIINVTLMCTGCPRAPVHESALQLLQLLDKRFFGTVGPLPTDDDAPSSSMVSYEACVMDTR</sequence>
<organism evidence="3 4">
    <name type="scientific">Brenthis ino</name>
    <name type="common">lesser marbled fritillary</name>
    <dbReference type="NCBI Taxonomy" id="405034"/>
    <lineage>
        <taxon>Eukaryota</taxon>
        <taxon>Metazoa</taxon>
        <taxon>Ecdysozoa</taxon>
        <taxon>Arthropoda</taxon>
        <taxon>Hexapoda</taxon>
        <taxon>Insecta</taxon>
        <taxon>Pterygota</taxon>
        <taxon>Neoptera</taxon>
        <taxon>Endopterygota</taxon>
        <taxon>Lepidoptera</taxon>
        <taxon>Glossata</taxon>
        <taxon>Ditrysia</taxon>
        <taxon>Papilionoidea</taxon>
        <taxon>Nymphalidae</taxon>
        <taxon>Heliconiinae</taxon>
        <taxon>Argynnini</taxon>
        <taxon>Brenthis</taxon>
    </lineage>
</organism>
<feature type="compositionally biased region" description="Basic and acidic residues" evidence="1">
    <location>
        <begin position="49"/>
        <end position="59"/>
    </location>
</feature>
<gene>
    <name evidence="3" type="ORF">BINO364_LOCUS3398</name>
</gene>
<dbReference type="PANTHER" id="PTHR12295:SF30">
    <property type="entry name" value="PROTEIN FURRY"/>
    <property type="match status" value="1"/>
</dbReference>
<feature type="compositionally biased region" description="Basic and acidic residues" evidence="1">
    <location>
        <begin position="1054"/>
        <end position="1064"/>
    </location>
</feature>